<name>A0ABS3AUV6_9BACT</name>
<dbReference type="Proteomes" id="UP000717534">
    <property type="component" value="Unassembled WGS sequence"/>
</dbReference>
<feature type="domain" description="UspA" evidence="3">
    <location>
        <begin position="1"/>
        <end position="142"/>
    </location>
</feature>
<dbReference type="PANTHER" id="PTHR46268">
    <property type="entry name" value="STRESS RESPONSE PROTEIN NHAX"/>
    <property type="match status" value="1"/>
</dbReference>
<keyword evidence="5" id="KW-1185">Reference proteome</keyword>
<keyword evidence="2" id="KW-1133">Transmembrane helix</keyword>
<keyword evidence="2" id="KW-0812">Transmembrane</keyword>
<comment type="similarity">
    <text evidence="1">Belongs to the universal stress protein A family.</text>
</comment>
<dbReference type="InterPro" id="IPR006015">
    <property type="entry name" value="Universal_stress_UspA"/>
</dbReference>
<feature type="transmembrane region" description="Helical" evidence="2">
    <location>
        <begin position="212"/>
        <end position="238"/>
    </location>
</feature>
<evidence type="ECO:0000313" key="5">
    <source>
        <dbReference type="Proteomes" id="UP000717534"/>
    </source>
</evidence>
<organism evidence="4 5">
    <name type="scientific">Desulfotalea psychrophila</name>
    <dbReference type="NCBI Taxonomy" id="84980"/>
    <lineage>
        <taxon>Bacteria</taxon>
        <taxon>Pseudomonadati</taxon>
        <taxon>Thermodesulfobacteriota</taxon>
        <taxon>Desulfobulbia</taxon>
        <taxon>Desulfobulbales</taxon>
        <taxon>Desulfocapsaceae</taxon>
        <taxon>Desulfotalea</taxon>
    </lineage>
</organism>
<dbReference type="CDD" id="cd00293">
    <property type="entry name" value="USP-like"/>
    <property type="match status" value="1"/>
</dbReference>
<evidence type="ECO:0000259" key="3">
    <source>
        <dbReference type="Pfam" id="PF00582"/>
    </source>
</evidence>
<dbReference type="PANTHER" id="PTHR46268:SF6">
    <property type="entry name" value="UNIVERSAL STRESS PROTEIN UP12"/>
    <property type="match status" value="1"/>
</dbReference>
<feature type="transmembrane region" description="Helical" evidence="2">
    <location>
        <begin position="182"/>
        <end position="200"/>
    </location>
</feature>
<evidence type="ECO:0000256" key="1">
    <source>
        <dbReference type="ARBA" id="ARBA00008791"/>
    </source>
</evidence>
<dbReference type="PRINTS" id="PR01438">
    <property type="entry name" value="UNVRSLSTRESS"/>
</dbReference>
<dbReference type="Gene3D" id="3.40.50.620">
    <property type="entry name" value="HUPs"/>
    <property type="match status" value="1"/>
</dbReference>
<dbReference type="InterPro" id="IPR006016">
    <property type="entry name" value="UspA"/>
</dbReference>
<protein>
    <submittedName>
        <fullName evidence="4">Universal stress protein</fullName>
    </submittedName>
</protein>
<dbReference type="InterPro" id="IPR014729">
    <property type="entry name" value="Rossmann-like_a/b/a_fold"/>
</dbReference>
<dbReference type="EMBL" id="JAFITO010000021">
    <property type="protein sequence ID" value="MBN4068524.1"/>
    <property type="molecule type" value="Genomic_DNA"/>
</dbReference>
<sequence>MYKKILVAVDGYDPSLGAAKRAVEMAAQYGSQVIVMQVEEDIPLLEVEKSIEEASLTGLQHKPLTDKPLDLVAAYGQQHGIKIDTLSEKGGITACILKVSEDNDVDLIIIGDSGRKGAEKWYFGSVAQAVAEGARSPVLILKKGSVDISDMPALLPALEESAKLKTVKPVFQPEVFKQNFKFSFSLFVAFAIIYFGAVLLTSAPMKETAATIIMGLPLAIWAGWGTLIGGVLITRIYLAKSI</sequence>
<keyword evidence="2" id="KW-0472">Membrane</keyword>
<evidence type="ECO:0000313" key="4">
    <source>
        <dbReference type="EMBL" id="MBN4068524.1"/>
    </source>
</evidence>
<evidence type="ECO:0000256" key="2">
    <source>
        <dbReference type="SAM" id="Phobius"/>
    </source>
</evidence>
<comment type="caution">
    <text evidence="4">The sequence shown here is derived from an EMBL/GenBank/DDBJ whole genome shotgun (WGS) entry which is preliminary data.</text>
</comment>
<proteinExistence type="inferred from homology"/>
<gene>
    <name evidence="4" type="ORF">JYU06_03265</name>
</gene>
<dbReference type="Pfam" id="PF00582">
    <property type="entry name" value="Usp"/>
    <property type="match status" value="1"/>
</dbReference>
<reference evidence="4 5" key="1">
    <citation type="submission" date="2021-02" db="EMBL/GenBank/DDBJ databases">
        <title>Activity-based single-cell genomes from oceanic crustal fluid captures similar information to metagenomic and metatranscriptomic surveys with orders of magnitude less sampling.</title>
        <authorList>
            <person name="D'Angelo T.S."/>
            <person name="Orcutt B.N."/>
        </authorList>
    </citation>
    <scope>NUCLEOTIDE SEQUENCE [LARGE SCALE GENOMIC DNA]</scope>
    <source>
        <strain evidence="4">AH-315-G02</strain>
    </source>
</reference>
<dbReference type="SUPFAM" id="SSF52402">
    <property type="entry name" value="Adenine nucleotide alpha hydrolases-like"/>
    <property type="match status" value="1"/>
</dbReference>
<accession>A0ABS3AUV6</accession>